<dbReference type="Gene3D" id="3.90.550.10">
    <property type="entry name" value="Spore Coat Polysaccharide Biosynthesis Protein SpsA, Chain A"/>
    <property type="match status" value="1"/>
</dbReference>
<dbReference type="Pfam" id="PF12804">
    <property type="entry name" value="NTP_transf_3"/>
    <property type="match status" value="1"/>
</dbReference>
<dbReference type="PANTHER" id="PTHR43777:SF1">
    <property type="entry name" value="MOLYBDENUM COFACTOR CYTIDYLYLTRANSFERASE"/>
    <property type="match status" value="1"/>
</dbReference>
<dbReference type="InterPro" id="IPR025877">
    <property type="entry name" value="MobA-like_NTP_Trfase"/>
</dbReference>
<name>A0A7C4PLP9_9CHLR</name>
<dbReference type="InterPro" id="IPR029044">
    <property type="entry name" value="Nucleotide-diphossugar_trans"/>
</dbReference>
<evidence type="ECO:0000313" key="2">
    <source>
        <dbReference type="EMBL" id="HGS22086.1"/>
    </source>
</evidence>
<keyword evidence="2" id="KW-0808">Transferase</keyword>
<dbReference type="EMBL" id="DSYK01000461">
    <property type="protein sequence ID" value="HGS22086.1"/>
    <property type="molecule type" value="Genomic_DNA"/>
</dbReference>
<gene>
    <name evidence="2" type="ORF">ENT37_09475</name>
</gene>
<accession>A0A7C4PLP9</accession>
<dbReference type="AlphaFoldDB" id="A0A7C4PLP9"/>
<reference evidence="2" key="1">
    <citation type="journal article" date="2020" name="mSystems">
        <title>Genome- and Community-Level Interaction Insights into Carbon Utilization and Element Cycling Functions of Hydrothermarchaeota in Hydrothermal Sediment.</title>
        <authorList>
            <person name="Zhou Z."/>
            <person name="Liu Y."/>
            <person name="Xu W."/>
            <person name="Pan J."/>
            <person name="Luo Z.H."/>
            <person name="Li M."/>
        </authorList>
    </citation>
    <scope>NUCLEOTIDE SEQUENCE [LARGE SCALE GENOMIC DNA]</scope>
    <source>
        <strain evidence="2">SpSt-573</strain>
    </source>
</reference>
<feature type="domain" description="MobA-like NTP transferase" evidence="1">
    <location>
        <begin position="10"/>
        <end position="172"/>
    </location>
</feature>
<dbReference type="CDD" id="cd04182">
    <property type="entry name" value="GT_2_like_f"/>
    <property type="match status" value="1"/>
</dbReference>
<dbReference type="PANTHER" id="PTHR43777">
    <property type="entry name" value="MOLYBDENUM COFACTOR CYTIDYLYLTRANSFERASE"/>
    <property type="match status" value="1"/>
</dbReference>
<dbReference type="SUPFAM" id="SSF53448">
    <property type="entry name" value="Nucleotide-diphospho-sugar transferases"/>
    <property type="match status" value="1"/>
</dbReference>
<proteinExistence type="predicted"/>
<organism evidence="2">
    <name type="scientific">Anaerolinea thermolimosa</name>
    <dbReference type="NCBI Taxonomy" id="229919"/>
    <lineage>
        <taxon>Bacteria</taxon>
        <taxon>Bacillati</taxon>
        <taxon>Chloroflexota</taxon>
        <taxon>Anaerolineae</taxon>
        <taxon>Anaerolineales</taxon>
        <taxon>Anaerolineaceae</taxon>
        <taxon>Anaerolinea</taxon>
    </lineage>
</organism>
<sequence>MRKNKANLAAVVVAAGQSRRMGRPKLTLPWGNTTIIEQVIDVLTQCNLYPIVVVTGGNDREIREILHEKPVLIVKNTGYESSEMVDSVKLGINSLPSETDAVMIVLGDQPQIHPSVVGKLIDAFQSTRSFLVVPSYRMRRGHPWLVEKSLWKDLASLPEGHTLRDFLNQHNEMIHYIPVDTPSILSDIDTPDEYSRQRPQQ</sequence>
<protein>
    <submittedName>
        <fullName evidence="2">Nucleotidyltransferase family protein</fullName>
    </submittedName>
</protein>
<comment type="caution">
    <text evidence="2">The sequence shown here is derived from an EMBL/GenBank/DDBJ whole genome shotgun (WGS) entry which is preliminary data.</text>
</comment>
<evidence type="ECO:0000259" key="1">
    <source>
        <dbReference type="Pfam" id="PF12804"/>
    </source>
</evidence>
<dbReference type="GO" id="GO:0016779">
    <property type="term" value="F:nucleotidyltransferase activity"/>
    <property type="evidence" value="ECO:0007669"/>
    <property type="project" value="UniProtKB-ARBA"/>
</dbReference>